<keyword evidence="4" id="KW-0862">Zinc</keyword>
<gene>
    <name evidence="10" type="ORF">KRR39_15360</name>
</gene>
<dbReference type="AlphaFoldDB" id="A0A975XZ43"/>
<keyword evidence="1" id="KW-0645">Protease</keyword>
<keyword evidence="3" id="KW-0378">Hydrolase</keyword>
<dbReference type="PANTHER" id="PTHR33794:SF1">
    <property type="entry name" value="BACILLOLYSIN"/>
    <property type="match status" value="1"/>
</dbReference>
<feature type="domain" description="Peptidase M4" evidence="7">
    <location>
        <begin position="221"/>
        <end position="371"/>
    </location>
</feature>
<protein>
    <submittedName>
        <fullName evidence="10">M4 family metallopeptidase</fullName>
    </submittedName>
</protein>
<dbReference type="RefSeq" id="WP_216938219.1">
    <property type="nucleotide sequence ID" value="NZ_CP077062.1"/>
</dbReference>
<feature type="domain" description="Peptidase M4 C-terminal" evidence="8">
    <location>
        <begin position="375"/>
        <end position="547"/>
    </location>
</feature>
<evidence type="ECO:0000256" key="6">
    <source>
        <dbReference type="SAM" id="SignalP"/>
    </source>
</evidence>
<dbReference type="KEGG" id="nps:KRR39_15360"/>
<evidence type="ECO:0000313" key="10">
    <source>
        <dbReference type="EMBL" id="QWZ06889.1"/>
    </source>
</evidence>
<dbReference type="CDD" id="cd09597">
    <property type="entry name" value="M4_TLP"/>
    <property type="match status" value="1"/>
</dbReference>
<keyword evidence="6" id="KW-0732">Signal</keyword>
<keyword evidence="11" id="KW-1185">Reference proteome</keyword>
<dbReference type="EMBL" id="CP077062">
    <property type="protein sequence ID" value="QWZ06889.1"/>
    <property type="molecule type" value="Genomic_DNA"/>
</dbReference>
<keyword evidence="5" id="KW-0482">Metalloprotease</keyword>
<evidence type="ECO:0000256" key="3">
    <source>
        <dbReference type="ARBA" id="ARBA00022801"/>
    </source>
</evidence>
<feature type="signal peptide" evidence="6">
    <location>
        <begin position="1"/>
        <end position="34"/>
    </location>
</feature>
<evidence type="ECO:0000259" key="9">
    <source>
        <dbReference type="Pfam" id="PF07504"/>
    </source>
</evidence>
<dbReference type="Proteomes" id="UP000683575">
    <property type="component" value="Chromosome"/>
</dbReference>
<accession>A0A975XZ43</accession>
<keyword evidence="2" id="KW-0479">Metal-binding</keyword>
<dbReference type="Pfam" id="PF02868">
    <property type="entry name" value="Peptidase_M4_C"/>
    <property type="match status" value="1"/>
</dbReference>
<reference evidence="10" key="1">
    <citation type="submission" date="2021-06" db="EMBL/GenBank/DDBJ databases">
        <title>Complete genome sequence of Nocardioides sp. G188.</title>
        <authorList>
            <person name="Im W.-T."/>
        </authorList>
    </citation>
    <scope>NUCLEOTIDE SEQUENCE</scope>
    <source>
        <strain evidence="10">G188</strain>
    </source>
</reference>
<organism evidence="10 11">
    <name type="scientific">Nocardioides panacis</name>
    <dbReference type="NCBI Taxonomy" id="2849501"/>
    <lineage>
        <taxon>Bacteria</taxon>
        <taxon>Bacillati</taxon>
        <taxon>Actinomycetota</taxon>
        <taxon>Actinomycetes</taxon>
        <taxon>Propionibacteriales</taxon>
        <taxon>Nocardioidaceae</taxon>
        <taxon>Nocardioides</taxon>
    </lineage>
</organism>
<dbReference type="InterPro" id="IPR011096">
    <property type="entry name" value="FTP_domain"/>
</dbReference>
<evidence type="ECO:0000259" key="8">
    <source>
        <dbReference type="Pfam" id="PF02868"/>
    </source>
</evidence>
<proteinExistence type="predicted"/>
<dbReference type="GO" id="GO:0004222">
    <property type="term" value="F:metalloendopeptidase activity"/>
    <property type="evidence" value="ECO:0007669"/>
    <property type="project" value="InterPro"/>
</dbReference>
<dbReference type="GO" id="GO:0006508">
    <property type="term" value="P:proteolysis"/>
    <property type="evidence" value="ECO:0007669"/>
    <property type="project" value="UniProtKB-KW"/>
</dbReference>
<feature type="chain" id="PRO_5037999453" evidence="6">
    <location>
        <begin position="35"/>
        <end position="713"/>
    </location>
</feature>
<evidence type="ECO:0000256" key="5">
    <source>
        <dbReference type="ARBA" id="ARBA00023049"/>
    </source>
</evidence>
<dbReference type="GO" id="GO:0046872">
    <property type="term" value="F:metal ion binding"/>
    <property type="evidence" value="ECO:0007669"/>
    <property type="project" value="UniProtKB-KW"/>
</dbReference>
<name>A0A975XZ43_9ACTN</name>
<dbReference type="InterPro" id="IPR001570">
    <property type="entry name" value="Peptidase_M4_C_domain"/>
</dbReference>
<dbReference type="InterPro" id="IPR013856">
    <property type="entry name" value="Peptidase_M4_domain"/>
</dbReference>
<evidence type="ECO:0000259" key="7">
    <source>
        <dbReference type="Pfam" id="PF01447"/>
    </source>
</evidence>
<evidence type="ECO:0000256" key="4">
    <source>
        <dbReference type="ARBA" id="ARBA00022833"/>
    </source>
</evidence>
<evidence type="ECO:0000256" key="1">
    <source>
        <dbReference type="ARBA" id="ARBA00022670"/>
    </source>
</evidence>
<feature type="domain" description="FTP" evidence="9">
    <location>
        <begin position="85"/>
        <end position="128"/>
    </location>
</feature>
<evidence type="ECO:0000313" key="11">
    <source>
        <dbReference type="Proteomes" id="UP000683575"/>
    </source>
</evidence>
<dbReference type="InterPro" id="IPR050728">
    <property type="entry name" value="Zinc_Metalloprotease_M4"/>
</dbReference>
<dbReference type="PANTHER" id="PTHR33794">
    <property type="entry name" value="BACILLOLYSIN"/>
    <property type="match status" value="1"/>
</dbReference>
<sequence>MKRAPLGSSARAIGLVGIAALAISPLALTVPAQATSPTAATAAAAPQAGRPDPSFGPADRRAAIAEAKQDRDATADRLRLGDREALVVKDVLRDADGTEHTRYNRTFDGLPVIGGDLVVAQTDAGKLTVTRANRDRIAVPTTDASVTGKAAKSDAARRTDLKAGTAAPVKVVYAAQHAPVLAWQTVVTGTEEDGTPVRDLVYTDAKTGKQLARLPQIMDATGSGSSLYSGTVPLQTVLSGSTYQLTDSTRGGHKTYDATGITSETDYRTGTLFTDADNAWGTGTTSSKQSAAVDAAYGAAETWDMYKAHFNRTGIRNDGVAAFSRVHFGNSYENAFWDDSCFCMTYGDGGTTFNPLTSLDVAGHEMSHGVTAATSGLNYSGDAGGLNESTSDVFGTMVEFEAANANDPGDYYIGEKIAKNGTYLRRMDNPSLDGGSKNCWTSTVGNLDPHYSSGVGNHLFYLLAEGTGSKTIGGRAHSATTCNSTTLAGIGRDQAAAIWYRAMSTYWTSTTTYPQAANGQVKAAKDLYGAGSTQCTATVNAWKGVAVTPTETCGTTTPPPTGGNLVANPGFESGAASWTQTSGVITNTGATPHAGSYFAWLDGYGTTHTDSVAQTVTVPAASAATLSFYLSISSDETTASTAYDTLKVQVTPSGGATTTLATYSNLNKGTGYVARSVNLAAYTGKTVTVKFLGVEDSSAATSFLVDDVSLTTG</sequence>
<dbReference type="Pfam" id="PF01447">
    <property type="entry name" value="Peptidase_M4"/>
    <property type="match status" value="1"/>
</dbReference>
<evidence type="ECO:0000256" key="2">
    <source>
        <dbReference type="ARBA" id="ARBA00022723"/>
    </source>
</evidence>
<dbReference type="Pfam" id="PF07504">
    <property type="entry name" value="FTP"/>
    <property type="match status" value="1"/>
</dbReference>